<evidence type="ECO:0000313" key="3">
    <source>
        <dbReference type="EMBL" id="EER12818.1"/>
    </source>
</evidence>
<dbReference type="RefSeq" id="XP_002781023.1">
    <property type="nucleotide sequence ID" value="XM_002780977.1"/>
</dbReference>
<dbReference type="AlphaFoldDB" id="C5KRX7"/>
<feature type="region of interest" description="Disordered" evidence="2">
    <location>
        <begin position="338"/>
        <end position="363"/>
    </location>
</feature>
<feature type="compositionally biased region" description="Basic and acidic residues" evidence="2">
    <location>
        <begin position="345"/>
        <end position="359"/>
    </location>
</feature>
<feature type="compositionally biased region" description="Basic and acidic residues" evidence="2">
    <location>
        <begin position="408"/>
        <end position="445"/>
    </location>
</feature>
<dbReference type="EMBL" id="GG675931">
    <property type="protein sequence ID" value="EER12818.1"/>
    <property type="molecule type" value="Genomic_DNA"/>
</dbReference>
<accession>C5KRX7</accession>
<feature type="compositionally biased region" description="Basic and acidic residues" evidence="2">
    <location>
        <begin position="392"/>
        <end position="401"/>
    </location>
</feature>
<dbReference type="InParanoid" id="C5KRX7"/>
<organism evidence="4">
    <name type="scientific">Perkinsus marinus (strain ATCC 50983 / TXsc)</name>
    <dbReference type="NCBI Taxonomy" id="423536"/>
    <lineage>
        <taxon>Eukaryota</taxon>
        <taxon>Sar</taxon>
        <taxon>Alveolata</taxon>
        <taxon>Perkinsozoa</taxon>
        <taxon>Perkinsea</taxon>
        <taxon>Perkinsida</taxon>
        <taxon>Perkinsidae</taxon>
        <taxon>Perkinsus</taxon>
    </lineage>
</organism>
<proteinExistence type="predicted"/>
<sequence length="606" mass="69023">MSTADTCVDASTMPSWLFRNFQLTSDTAIPPTCDPTEDGEAVTVGSIKLPVSGWTVDEVFKRLDNTEVYFYDILGVLEPPTRDLVREAIARATERLLMVISQLRAQLQEEGTVTPKTPEEIAASCLRELVSEHLVKWNVIVNTMLQLLPPGELEALTERLNVKQQHLAGPVSPAVVDEEASARLQQQVADLEGKLKEAESKLHNQEREFERQLAKWDTEKAALRASLAASRSSESAAGQHASLEMATLREDLEKSQEEAATLRAQLAAARKSQVQREQHDENIIRAKALEEHTARLEEEREALRCEYEGRIRELEEAFEARIKRLDEDREALQRELSTYHQQQQRVEEEKPARVRRDKSSQCPACGGKEALAFPYEASDRHKVEEVVLEERIQPTGEEERSISSPVPEMRDGVSQTEKRSEVVREKPRGHGKDRDEPDEAKESRFDMRTAFRDRTRRELVRPFKEEIFLLRKDNEEKALRMAVLQKKLESVQAQLADLVKSEDHNLTQQQKNTVARLLKASDFTSQGDDDDDLQNLLDGVDVPYRVLAEAAVHKSRRHMLYFDSKIRQARESARNAAKAKWSGKGDIICVAREPVFLPTLWISLQR</sequence>
<evidence type="ECO:0000256" key="2">
    <source>
        <dbReference type="SAM" id="MobiDB-lite"/>
    </source>
</evidence>
<dbReference type="OrthoDB" id="448480at2759"/>
<reference evidence="3 4" key="1">
    <citation type="submission" date="2008-07" db="EMBL/GenBank/DDBJ databases">
        <authorList>
            <person name="El-Sayed N."/>
            <person name="Caler E."/>
            <person name="Inman J."/>
            <person name="Amedeo P."/>
            <person name="Hass B."/>
            <person name="Wortman J."/>
        </authorList>
    </citation>
    <scope>NUCLEOTIDE SEQUENCE [LARGE SCALE GENOMIC DNA]</scope>
    <source>
        <strain evidence="4">ATCC 50983 / TXsc</strain>
    </source>
</reference>
<gene>
    <name evidence="3" type="ORF">Pmar_PMAR018073</name>
</gene>
<keyword evidence="1" id="KW-0175">Coiled coil</keyword>
<keyword evidence="4" id="KW-1185">Reference proteome</keyword>
<evidence type="ECO:0000313" key="4">
    <source>
        <dbReference type="Proteomes" id="UP000007800"/>
    </source>
</evidence>
<dbReference type="Proteomes" id="UP000007800">
    <property type="component" value="Unassembled WGS sequence"/>
</dbReference>
<protein>
    <submittedName>
        <fullName evidence="3">M protein, serotype 5, putative</fullName>
    </submittedName>
</protein>
<dbReference type="GeneID" id="9055580"/>
<evidence type="ECO:0000256" key="1">
    <source>
        <dbReference type="SAM" id="Coils"/>
    </source>
</evidence>
<feature type="coiled-coil region" evidence="1">
    <location>
        <begin position="474"/>
        <end position="501"/>
    </location>
</feature>
<name>C5KRX7_PERM5</name>
<feature type="region of interest" description="Disordered" evidence="2">
    <location>
        <begin position="392"/>
        <end position="445"/>
    </location>
</feature>